<dbReference type="EMBL" id="JAIWYP010000009">
    <property type="protein sequence ID" value="KAH3774282.1"/>
    <property type="molecule type" value="Genomic_DNA"/>
</dbReference>
<comment type="caution">
    <text evidence="1">The sequence shown here is derived from an EMBL/GenBank/DDBJ whole genome shotgun (WGS) entry which is preliminary data.</text>
</comment>
<evidence type="ECO:0000313" key="2">
    <source>
        <dbReference type="Proteomes" id="UP000828390"/>
    </source>
</evidence>
<organism evidence="1 2">
    <name type="scientific">Dreissena polymorpha</name>
    <name type="common">Zebra mussel</name>
    <name type="synonym">Mytilus polymorpha</name>
    <dbReference type="NCBI Taxonomy" id="45954"/>
    <lineage>
        <taxon>Eukaryota</taxon>
        <taxon>Metazoa</taxon>
        <taxon>Spiralia</taxon>
        <taxon>Lophotrochozoa</taxon>
        <taxon>Mollusca</taxon>
        <taxon>Bivalvia</taxon>
        <taxon>Autobranchia</taxon>
        <taxon>Heteroconchia</taxon>
        <taxon>Euheterodonta</taxon>
        <taxon>Imparidentia</taxon>
        <taxon>Neoheterodontei</taxon>
        <taxon>Myida</taxon>
        <taxon>Dreissenoidea</taxon>
        <taxon>Dreissenidae</taxon>
        <taxon>Dreissena</taxon>
    </lineage>
</organism>
<gene>
    <name evidence="1" type="ORF">DPMN_175660</name>
</gene>
<dbReference type="Proteomes" id="UP000828390">
    <property type="component" value="Unassembled WGS sequence"/>
</dbReference>
<name>A0A9D4E5L8_DREPO</name>
<evidence type="ECO:0000313" key="1">
    <source>
        <dbReference type="EMBL" id="KAH3774282.1"/>
    </source>
</evidence>
<protein>
    <submittedName>
        <fullName evidence="1">Uncharacterized protein</fullName>
    </submittedName>
</protein>
<reference evidence="1" key="2">
    <citation type="submission" date="2020-11" db="EMBL/GenBank/DDBJ databases">
        <authorList>
            <person name="McCartney M.A."/>
            <person name="Auch B."/>
            <person name="Kono T."/>
            <person name="Mallez S."/>
            <person name="Becker A."/>
            <person name="Gohl D.M."/>
            <person name="Silverstein K.A.T."/>
            <person name="Koren S."/>
            <person name="Bechman K.B."/>
            <person name="Herman A."/>
            <person name="Abrahante J.E."/>
            <person name="Garbe J."/>
        </authorList>
    </citation>
    <scope>NUCLEOTIDE SEQUENCE</scope>
    <source>
        <strain evidence="1">Duluth1</strain>
        <tissue evidence="1">Whole animal</tissue>
    </source>
</reference>
<reference evidence="1" key="1">
    <citation type="journal article" date="2019" name="bioRxiv">
        <title>The Genome of the Zebra Mussel, Dreissena polymorpha: A Resource for Invasive Species Research.</title>
        <authorList>
            <person name="McCartney M.A."/>
            <person name="Auch B."/>
            <person name="Kono T."/>
            <person name="Mallez S."/>
            <person name="Zhang Y."/>
            <person name="Obille A."/>
            <person name="Becker A."/>
            <person name="Abrahante J.E."/>
            <person name="Garbe J."/>
            <person name="Badalamenti J.P."/>
            <person name="Herman A."/>
            <person name="Mangelson H."/>
            <person name="Liachko I."/>
            <person name="Sullivan S."/>
            <person name="Sone E.D."/>
            <person name="Koren S."/>
            <person name="Silverstein K.A.T."/>
            <person name="Beckman K.B."/>
            <person name="Gohl D.M."/>
        </authorList>
    </citation>
    <scope>NUCLEOTIDE SEQUENCE</scope>
    <source>
        <strain evidence="1">Duluth1</strain>
        <tissue evidence="1">Whole animal</tissue>
    </source>
</reference>
<keyword evidence="2" id="KW-1185">Reference proteome</keyword>
<proteinExistence type="predicted"/>
<accession>A0A9D4E5L8</accession>
<dbReference type="AlphaFoldDB" id="A0A9D4E5L8"/>
<sequence length="92" mass="9935">MFLSSDCALPLHLCFQYGRAFVVRLWSRIVLKETGLGFNLLLIENSAVFSPAGKDCGTLGQDVPVCISTGLGLTALFDCLKGAVDLLNVTLW</sequence>